<name>W0DJ61_9AQUI</name>
<dbReference type="HOGENOM" id="CLU_3012846_0_0_0"/>
<dbReference type="AlphaFoldDB" id="W0DJ61"/>
<dbReference type="Proteomes" id="UP000018914">
    <property type="component" value="Chromosome"/>
</dbReference>
<accession>W0DJ61</accession>
<evidence type="ECO:0000313" key="2">
    <source>
        <dbReference type="Proteomes" id="UP000018914"/>
    </source>
</evidence>
<sequence length="56" mass="6778">MGCEILFCKPKRIKDLVSLGVKKKPCLLIIPLYKKQYIEGKNKKRRRENRSYRRKI</sequence>
<evidence type="ECO:0000313" key="1">
    <source>
        <dbReference type="EMBL" id="AHE96920.1"/>
    </source>
</evidence>
<proteinExistence type="predicted"/>
<gene>
    <name evidence="1" type="ORF">THERU_08405</name>
</gene>
<dbReference type="KEGG" id="trd:THERU_08405"/>
<reference evidence="1 2" key="1">
    <citation type="submission" date="2013-12" db="EMBL/GenBank/DDBJ databases">
        <authorList>
            <consortium name="DOE Joint Genome Institute"/>
            <person name="Eisen J."/>
            <person name="Huntemann M."/>
            <person name="Han J."/>
            <person name="Chen A."/>
            <person name="Kyrpides N."/>
            <person name="Mavromatis K."/>
            <person name="Markowitz V."/>
            <person name="Palaniappan K."/>
            <person name="Ivanova N."/>
            <person name="Schaumberg A."/>
            <person name="Pati A."/>
            <person name="Liolios K."/>
            <person name="Nordberg H.P."/>
            <person name="Cantor M.N."/>
            <person name="Hua S.X."/>
            <person name="Woyke T."/>
        </authorList>
    </citation>
    <scope>NUCLEOTIDE SEQUENCE [LARGE SCALE GENOMIC DNA]</scope>
    <source>
        <strain evidence="1 2">DSM 23557</strain>
    </source>
</reference>
<keyword evidence="2" id="KW-1185">Reference proteome</keyword>
<organism evidence="2">
    <name type="scientific">Thermocrinis ruber</name>
    <dbReference type="NCBI Taxonomy" id="75906"/>
    <lineage>
        <taxon>Bacteria</taxon>
        <taxon>Pseudomonadati</taxon>
        <taxon>Aquificota</taxon>
        <taxon>Aquificia</taxon>
        <taxon>Aquificales</taxon>
        <taxon>Aquificaceae</taxon>
        <taxon>Thermocrinis</taxon>
    </lineage>
</organism>
<protein>
    <submittedName>
        <fullName evidence="1">Uncharacterized protein</fullName>
    </submittedName>
</protein>
<dbReference type="EMBL" id="CP007028">
    <property type="protein sequence ID" value="AHE96920.1"/>
    <property type="molecule type" value="Genomic_DNA"/>
</dbReference>